<comment type="caution">
    <text evidence="6">The sequence shown here is derived from an EMBL/GenBank/DDBJ whole genome shotgun (WGS) entry which is preliminary data.</text>
</comment>
<protein>
    <submittedName>
        <fullName evidence="6">Uncharacterized protein</fullName>
    </submittedName>
</protein>
<keyword evidence="3 5" id="KW-0472">Membrane</keyword>
<gene>
    <name evidence="6" type="ORF">GDO81_014823</name>
</gene>
<evidence type="ECO:0000313" key="7">
    <source>
        <dbReference type="Proteomes" id="UP000824782"/>
    </source>
</evidence>
<dbReference type="InterPro" id="IPR013783">
    <property type="entry name" value="Ig-like_fold"/>
</dbReference>
<sequence>MSNKDKKIFAVTEAGKPVTIRSRIYDERLNATTNGSLIITRLTREDQGIYTANILRRSAGQCVQFYNLVLHGLPIEDLCGETRHVSHELGGEVVLPVQQSEVQDITWMMDRNKNIFAVTEPGKPVIIRSLIYDGRLKATADGSLVISKLTREDQGIYKGSVLRWRSGQCVLFYNLTVYASFRNSSITPPLRNISKMSSNGAITTPSRKQATAWIIVILCVFATAVLMLIFIVSIVVSRVQEGTRARNTEEETTITYSFLRFSKTTKNGEWKKHLQSSFTSDSVK</sequence>
<keyword evidence="5" id="KW-1133">Transmembrane helix</keyword>
<keyword evidence="4" id="KW-0325">Glycoprotein</keyword>
<proteinExistence type="predicted"/>
<comment type="subcellular location">
    <subcellularLocation>
        <location evidence="1">Membrane</location>
    </subcellularLocation>
</comment>
<dbReference type="PANTHER" id="PTHR12080">
    <property type="entry name" value="SIGNALING LYMPHOCYTIC ACTIVATION MOLECULE"/>
    <property type="match status" value="1"/>
</dbReference>
<evidence type="ECO:0000256" key="1">
    <source>
        <dbReference type="ARBA" id="ARBA00004370"/>
    </source>
</evidence>
<organism evidence="6 7">
    <name type="scientific">Engystomops pustulosus</name>
    <name type="common">Tungara frog</name>
    <name type="synonym">Physalaemus pustulosus</name>
    <dbReference type="NCBI Taxonomy" id="76066"/>
    <lineage>
        <taxon>Eukaryota</taxon>
        <taxon>Metazoa</taxon>
        <taxon>Chordata</taxon>
        <taxon>Craniata</taxon>
        <taxon>Vertebrata</taxon>
        <taxon>Euteleostomi</taxon>
        <taxon>Amphibia</taxon>
        <taxon>Batrachia</taxon>
        <taxon>Anura</taxon>
        <taxon>Neobatrachia</taxon>
        <taxon>Hyloidea</taxon>
        <taxon>Leptodactylidae</taxon>
        <taxon>Leiuperinae</taxon>
        <taxon>Engystomops</taxon>
    </lineage>
</organism>
<keyword evidence="7" id="KW-1185">Reference proteome</keyword>
<dbReference type="EMBL" id="WNYA01000007">
    <property type="protein sequence ID" value="KAG8560171.1"/>
    <property type="molecule type" value="Genomic_DNA"/>
</dbReference>
<accession>A0AAV7AFQ3</accession>
<dbReference type="Gene3D" id="2.60.40.10">
    <property type="entry name" value="Immunoglobulins"/>
    <property type="match status" value="2"/>
</dbReference>
<evidence type="ECO:0000256" key="4">
    <source>
        <dbReference type="ARBA" id="ARBA00023180"/>
    </source>
</evidence>
<evidence type="ECO:0000256" key="2">
    <source>
        <dbReference type="ARBA" id="ARBA00022729"/>
    </source>
</evidence>
<name>A0AAV7AFQ3_ENGPU</name>
<feature type="transmembrane region" description="Helical" evidence="5">
    <location>
        <begin position="212"/>
        <end position="236"/>
    </location>
</feature>
<dbReference type="PANTHER" id="PTHR12080:SF55">
    <property type="entry name" value="LYMPHOCYTE FUNCTION-ASSOCIATED ANTIGEN 3"/>
    <property type="match status" value="1"/>
</dbReference>
<dbReference type="InterPro" id="IPR036179">
    <property type="entry name" value="Ig-like_dom_sf"/>
</dbReference>
<dbReference type="GO" id="GO:0016020">
    <property type="term" value="C:membrane"/>
    <property type="evidence" value="ECO:0007669"/>
    <property type="project" value="UniProtKB-SubCell"/>
</dbReference>
<dbReference type="SUPFAM" id="SSF48726">
    <property type="entry name" value="Immunoglobulin"/>
    <property type="match status" value="2"/>
</dbReference>
<dbReference type="AlphaFoldDB" id="A0AAV7AFQ3"/>
<dbReference type="InterPro" id="IPR015631">
    <property type="entry name" value="CD2/SLAM_rcpt"/>
</dbReference>
<keyword evidence="5" id="KW-0812">Transmembrane</keyword>
<evidence type="ECO:0000256" key="3">
    <source>
        <dbReference type="ARBA" id="ARBA00023136"/>
    </source>
</evidence>
<dbReference type="Proteomes" id="UP000824782">
    <property type="component" value="Unassembled WGS sequence"/>
</dbReference>
<keyword evidence="2" id="KW-0732">Signal</keyword>
<evidence type="ECO:0000313" key="6">
    <source>
        <dbReference type="EMBL" id="KAG8560171.1"/>
    </source>
</evidence>
<evidence type="ECO:0000256" key="5">
    <source>
        <dbReference type="SAM" id="Phobius"/>
    </source>
</evidence>
<reference evidence="6" key="1">
    <citation type="thesis" date="2020" institute="ProQuest LLC" country="789 East Eisenhower Parkway, Ann Arbor, MI, USA">
        <title>Comparative Genomics and Chromosome Evolution.</title>
        <authorList>
            <person name="Mudd A.B."/>
        </authorList>
    </citation>
    <scope>NUCLEOTIDE SEQUENCE</scope>
    <source>
        <strain evidence="6">237g6f4</strain>
        <tissue evidence="6">Blood</tissue>
    </source>
</reference>